<dbReference type="Proteomes" id="UP000653578">
    <property type="component" value="Unassembled WGS sequence"/>
</dbReference>
<protein>
    <submittedName>
        <fullName evidence="1">Uncharacterized protein</fullName>
    </submittedName>
</protein>
<reference evidence="1 2" key="1">
    <citation type="submission" date="2019-10" db="EMBL/GenBank/DDBJ databases">
        <title>Description of Paenibacillus humi sp. nov.</title>
        <authorList>
            <person name="Carlier A."/>
            <person name="Qi S."/>
        </authorList>
    </citation>
    <scope>NUCLEOTIDE SEQUENCE [LARGE SCALE GENOMIC DNA]</scope>
    <source>
        <strain evidence="1 2">LMG 31461</strain>
    </source>
</reference>
<keyword evidence="2" id="KW-1185">Reference proteome</keyword>
<comment type="caution">
    <text evidence="1">The sequence shown here is derived from an EMBL/GenBank/DDBJ whole genome shotgun (WGS) entry which is preliminary data.</text>
</comment>
<dbReference type="RefSeq" id="WP_171635597.1">
    <property type="nucleotide sequence ID" value="NZ_WHNY01000075.1"/>
</dbReference>
<proteinExistence type="predicted"/>
<organism evidence="1 2">
    <name type="scientific">Paenibacillus plantarum</name>
    <dbReference type="NCBI Taxonomy" id="2654975"/>
    <lineage>
        <taxon>Bacteria</taxon>
        <taxon>Bacillati</taxon>
        <taxon>Bacillota</taxon>
        <taxon>Bacilli</taxon>
        <taxon>Bacillales</taxon>
        <taxon>Paenibacillaceae</taxon>
        <taxon>Paenibacillus</taxon>
    </lineage>
</organism>
<evidence type="ECO:0000313" key="1">
    <source>
        <dbReference type="EMBL" id="NOU68338.1"/>
    </source>
</evidence>
<evidence type="ECO:0000313" key="2">
    <source>
        <dbReference type="Proteomes" id="UP000653578"/>
    </source>
</evidence>
<sequence>MATHTIHLYFDEDNDEFTNFLEQHDDGLFLFAVFTKPIPGTLLEADFHKPGPKGQYHVHINDKNGNEVLSVNKDGSAHHRVNKGKQVHPIVADYLRKKGYEVSSDNILKVVQLDSKKKYHRITVRISGNDVWLKIGGLIQRND</sequence>
<dbReference type="EMBL" id="WHNY01000075">
    <property type="protein sequence ID" value="NOU68338.1"/>
    <property type="molecule type" value="Genomic_DNA"/>
</dbReference>
<accession>A0ABX1XIG9</accession>
<gene>
    <name evidence="1" type="ORF">GC096_30385</name>
</gene>
<name>A0ABX1XIG9_9BACL</name>